<dbReference type="Pfam" id="PF10950">
    <property type="entry name" value="Organ_specific"/>
    <property type="match status" value="1"/>
</dbReference>
<name>A0A9Q0GHY5_9ROSI</name>
<reference evidence="3" key="2">
    <citation type="journal article" date="2023" name="Plants (Basel)">
        <title>Annotation of the Turnera subulata (Passifloraceae) Draft Genome Reveals the S-Locus Evolved after the Divergence of Turneroideae from Passifloroideae in a Stepwise Manner.</title>
        <authorList>
            <person name="Henning P.M."/>
            <person name="Roalson E.H."/>
            <person name="Mir W."/>
            <person name="McCubbin A.G."/>
            <person name="Shore J.S."/>
        </authorList>
    </citation>
    <scope>NUCLEOTIDE SEQUENCE</scope>
    <source>
        <strain evidence="3">F60SS</strain>
    </source>
</reference>
<dbReference type="AlphaFoldDB" id="A0A9Q0GHY5"/>
<feature type="compositionally biased region" description="Basic and acidic residues" evidence="1">
    <location>
        <begin position="117"/>
        <end position="129"/>
    </location>
</feature>
<evidence type="ECO:0000256" key="2">
    <source>
        <dbReference type="SAM" id="SignalP"/>
    </source>
</evidence>
<gene>
    <name evidence="3" type="ORF">Tsubulata_007062</name>
</gene>
<keyword evidence="4" id="KW-1185">Reference proteome</keyword>
<keyword evidence="2" id="KW-0732">Signal</keyword>
<dbReference type="OrthoDB" id="1734141at2759"/>
<protein>
    <recommendedName>
        <fullName evidence="5">Cathepsin propeptide inhibitor domain-containing protein</fullName>
    </recommendedName>
</protein>
<dbReference type="InterPro" id="IPR024489">
    <property type="entry name" value="Organ_specific_prot"/>
</dbReference>
<dbReference type="EMBL" id="JAKUCV010000342">
    <property type="protein sequence ID" value="KAJ4850405.1"/>
    <property type="molecule type" value="Genomic_DNA"/>
</dbReference>
<evidence type="ECO:0008006" key="5">
    <source>
        <dbReference type="Google" id="ProtNLM"/>
    </source>
</evidence>
<evidence type="ECO:0000313" key="3">
    <source>
        <dbReference type="EMBL" id="KAJ4850405.1"/>
    </source>
</evidence>
<feature type="signal peptide" evidence="2">
    <location>
        <begin position="1"/>
        <end position="22"/>
    </location>
</feature>
<accession>A0A9Q0GHY5</accession>
<evidence type="ECO:0000256" key="1">
    <source>
        <dbReference type="SAM" id="MobiDB-lite"/>
    </source>
</evidence>
<sequence>MKSTTAFFVVFSLLWFVNLNYARKEPGEYWKNIMKDQPLPASIKDLFVQDPASAATKNHFVKNFDTWRSAIIYHARDDDEKVKKLCDKELQSRHDDKLQEERSFVQEDKPANPTHTLDQKMKNDNELCN</sequence>
<reference evidence="3" key="1">
    <citation type="submission" date="2022-02" db="EMBL/GenBank/DDBJ databases">
        <authorList>
            <person name="Henning P.M."/>
            <person name="McCubbin A.G."/>
            <person name="Shore J.S."/>
        </authorList>
    </citation>
    <scope>NUCLEOTIDE SEQUENCE</scope>
    <source>
        <strain evidence="3">F60SS</strain>
        <tissue evidence="3">Leaves</tissue>
    </source>
</reference>
<feature type="region of interest" description="Disordered" evidence="1">
    <location>
        <begin position="92"/>
        <end position="129"/>
    </location>
</feature>
<organism evidence="3 4">
    <name type="scientific">Turnera subulata</name>
    <dbReference type="NCBI Taxonomy" id="218843"/>
    <lineage>
        <taxon>Eukaryota</taxon>
        <taxon>Viridiplantae</taxon>
        <taxon>Streptophyta</taxon>
        <taxon>Embryophyta</taxon>
        <taxon>Tracheophyta</taxon>
        <taxon>Spermatophyta</taxon>
        <taxon>Magnoliopsida</taxon>
        <taxon>eudicotyledons</taxon>
        <taxon>Gunneridae</taxon>
        <taxon>Pentapetalae</taxon>
        <taxon>rosids</taxon>
        <taxon>fabids</taxon>
        <taxon>Malpighiales</taxon>
        <taxon>Passifloraceae</taxon>
        <taxon>Turnera</taxon>
    </lineage>
</organism>
<dbReference type="Proteomes" id="UP001141552">
    <property type="component" value="Unassembled WGS sequence"/>
</dbReference>
<proteinExistence type="predicted"/>
<feature type="chain" id="PRO_5040361567" description="Cathepsin propeptide inhibitor domain-containing protein" evidence="2">
    <location>
        <begin position="23"/>
        <end position="129"/>
    </location>
</feature>
<evidence type="ECO:0000313" key="4">
    <source>
        <dbReference type="Proteomes" id="UP001141552"/>
    </source>
</evidence>
<dbReference type="PANTHER" id="PTHR33731:SF17">
    <property type="entry name" value="ORGAN-SPECIFIC PROTEIN P4-LIKE"/>
    <property type="match status" value="1"/>
</dbReference>
<dbReference type="PANTHER" id="PTHR33731">
    <property type="entry name" value="PROTEIN, PUTATIVE-RELATED"/>
    <property type="match status" value="1"/>
</dbReference>
<feature type="compositionally biased region" description="Basic and acidic residues" evidence="1">
    <location>
        <begin position="92"/>
        <end position="110"/>
    </location>
</feature>
<comment type="caution">
    <text evidence="3">The sequence shown here is derived from an EMBL/GenBank/DDBJ whole genome shotgun (WGS) entry which is preliminary data.</text>
</comment>